<dbReference type="PANTHER" id="PTHR48111">
    <property type="entry name" value="REGULATOR OF RPOS"/>
    <property type="match status" value="1"/>
</dbReference>
<dbReference type="InterPro" id="IPR001867">
    <property type="entry name" value="OmpR/PhoB-type_DNA-bd"/>
</dbReference>
<dbReference type="GO" id="GO:0005829">
    <property type="term" value="C:cytosol"/>
    <property type="evidence" value="ECO:0007669"/>
    <property type="project" value="TreeGrafter"/>
</dbReference>
<dbReference type="Gene3D" id="1.10.10.10">
    <property type="entry name" value="Winged helix-like DNA-binding domain superfamily/Winged helix DNA-binding domain"/>
    <property type="match status" value="1"/>
</dbReference>
<dbReference type="Pfam" id="PF00486">
    <property type="entry name" value="Trans_reg_C"/>
    <property type="match status" value="1"/>
</dbReference>
<evidence type="ECO:0000256" key="4">
    <source>
        <dbReference type="ARBA" id="ARBA00023125"/>
    </source>
</evidence>
<protein>
    <submittedName>
        <fullName evidence="10">DNA-binding response OmpR family regulator</fullName>
    </submittedName>
</protein>
<dbReference type="SUPFAM" id="SSF52172">
    <property type="entry name" value="CheY-like"/>
    <property type="match status" value="1"/>
</dbReference>
<dbReference type="AlphaFoldDB" id="A0A2U1E3S5"/>
<dbReference type="GO" id="GO:0032993">
    <property type="term" value="C:protein-DNA complex"/>
    <property type="evidence" value="ECO:0007669"/>
    <property type="project" value="TreeGrafter"/>
</dbReference>
<evidence type="ECO:0000256" key="1">
    <source>
        <dbReference type="ARBA" id="ARBA00022553"/>
    </source>
</evidence>
<name>A0A2U1E3S5_9FIRM</name>
<dbReference type="InterPro" id="IPR001789">
    <property type="entry name" value="Sig_transdc_resp-reg_receiver"/>
</dbReference>
<dbReference type="Proteomes" id="UP000245793">
    <property type="component" value="Unassembled WGS sequence"/>
</dbReference>
<dbReference type="GO" id="GO:0000976">
    <property type="term" value="F:transcription cis-regulatory region binding"/>
    <property type="evidence" value="ECO:0007669"/>
    <property type="project" value="TreeGrafter"/>
</dbReference>
<keyword evidence="1 6" id="KW-0597">Phosphoprotein</keyword>
<dbReference type="RefSeq" id="WP_116480027.1">
    <property type="nucleotide sequence ID" value="NZ_QEKV01000004.1"/>
</dbReference>
<evidence type="ECO:0000259" key="9">
    <source>
        <dbReference type="PROSITE" id="PS51755"/>
    </source>
</evidence>
<accession>A0A2U1E3S5</accession>
<dbReference type="Gene3D" id="3.40.50.2300">
    <property type="match status" value="1"/>
</dbReference>
<organism evidence="10 11">
    <name type="scientific">Ezakiella coagulans</name>
    <dbReference type="NCBI Taxonomy" id="46507"/>
    <lineage>
        <taxon>Bacteria</taxon>
        <taxon>Bacillati</taxon>
        <taxon>Bacillota</taxon>
        <taxon>Tissierellia</taxon>
        <taxon>Ezakiella</taxon>
    </lineage>
</organism>
<evidence type="ECO:0000256" key="5">
    <source>
        <dbReference type="ARBA" id="ARBA00023163"/>
    </source>
</evidence>
<dbReference type="SMART" id="SM00448">
    <property type="entry name" value="REC"/>
    <property type="match status" value="1"/>
</dbReference>
<dbReference type="PANTHER" id="PTHR48111:SF40">
    <property type="entry name" value="PHOSPHATE REGULON TRANSCRIPTIONAL REGULATORY PROTEIN PHOB"/>
    <property type="match status" value="1"/>
</dbReference>
<feature type="domain" description="Response regulatory" evidence="8">
    <location>
        <begin position="3"/>
        <end position="114"/>
    </location>
</feature>
<dbReference type="PROSITE" id="PS50110">
    <property type="entry name" value="RESPONSE_REGULATORY"/>
    <property type="match status" value="1"/>
</dbReference>
<reference evidence="10 11" key="1">
    <citation type="submission" date="2018-04" db="EMBL/GenBank/DDBJ databases">
        <title>Genomic Encyclopedia of Type Strains, Phase IV (KMG-IV): sequencing the most valuable type-strain genomes for metagenomic binning, comparative biology and taxonomic classification.</title>
        <authorList>
            <person name="Goeker M."/>
        </authorList>
    </citation>
    <scope>NUCLEOTIDE SEQUENCE [LARGE SCALE GENOMIC DNA]</scope>
    <source>
        <strain evidence="10 11">DSM 20705</strain>
    </source>
</reference>
<proteinExistence type="predicted"/>
<dbReference type="InterPro" id="IPR011006">
    <property type="entry name" value="CheY-like_superfamily"/>
</dbReference>
<dbReference type="Pfam" id="PF00072">
    <property type="entry name" value="Response_reg"/>
    <property type="match status" value="1"/>
</dbReference>
<dbReference type="GO" id="GO:0000156">
    <property type="term" value="F:phosphorelay response regulator activity"/>
    <property type="evidence" value="ECO:0007669"/>
    <property type="project" value="TreeGrafter"/>
</dbReference>
<evidence type="ECO:0000256" key="3">
    <source>
        <dbReference type="ARBA" id="ARBA00023015"/>
    </source>
</evidence>
<evidence type="ECO:0000256" key="2">
    <source>
        <dbReference type="ARBA" id="ARBA00023012"/>
    </source>
</evidence>
<feature type="domain" description="OmpR/PhoB-type" evidence="9">
    <location>
        <begin position="121"/>
        <end position="215"/>
    </location>
</feature>
<evidence type="ECO:0000256" key="7">
    <source>
        <dbReference type="PROSITE-ProRule" id="PRU01091"/>
    </source>
</evidence>
<keyword evidence="11" id="KW-1185">Reference proteome</keyword>
<dbReference type="CDD" id="cd00383">
    <property type="entry name" value="trans_reg_C"/>
    <property type="match status" value="1"/>
</dbReference>
<dbReference type="InterPro" id="IPR039420">
    <property type="entry name" value="WalR-like"/>
</dbReference>
<feature type="DNA-binding region" description="OmpR/PhoB-type" evidence="7">
    <location>
        <begin position="121"/>
        <end position="215"/>
    </location>
</feature>
<evidence type="ECO:0000313" key="10">
    <source>
        <dbReference type="EMBL" id="PVY94603.1"/>
    </source>
</evidence>
<sequence length="215" mass="24947">MRKILIVEDEKDILKRLSMFLSEHNFNIIVASSIDEVYEKTDASIDLALLDINLPDGKGDELIKYFKERDIRIIITTVKNDSNYIAKALDKGVDDYITKPFDLNVLRARVDATLRTVCVSDENIIFKDLKINMDEGTVYYKNSPVNLTALEYGVISLFIKNPNRIFTREHLLQIFWEDNEQFVNDNTLTTTIKRIRDKTSKDLITTIRGIGYRME</sequence>
<evidence type="ECO:0000256" key="6">
    <source>
        <dbReference type="PROSITE-ProRule" id="PRU00169"/>
    </source>
</evidence>
<keyword evidence="5" id="KW-0804">Transcription</keyword>
<keyword evidence="2" id="KW-0902">Two-component regulatory system</keyword>
<dbReference type="GO" id="GO:0006355">
    <property type="term" value="P:regulation of DNA-templated transcription"/>
    <property type="evidence" value="ECO:0007669"/>
    <property type="project" value="InterPro"/>
</dbReference>
<dbReference type="SMART" id="SM00862">
    <property type="entry name" value="Trans_reg_C"/>
    <property type="match status" value="1"/>
</dbReference>
<evidence type="ECO:0000259" key="8">
    <source>
        <dbReference type="PROSITE" id="PS50110"/>
    </source>
</evidence>
<dbReference type="EMBL" id="QEKV01000004">
    <property type="protein sequence ID" value="PVY94603.1"/>
    <property type="molecule type" value="Genomic_DNA"/>
</dbReference>
<evidence type="ECO:0000313" key="11">
    <source>
        <dbReference type="Proteomes" id="UP000245793"/>
    </source>
</evidence>
<gene>
    <name evidence="10" type="ORF">C7381_104109</name>
</gene>
<feature type="modified residue" description="4-aspartylphosphate" evidence="6">
    <location>
        <position position="51"/>
    </location>
</feature>
<comment type="caution">
    <text evidence="10">The sequence shown here is derived from an EMBL/GenBank/DDBJ whole genome shotgun (WGS) entry which is preliminary data.</text>
</comment>
<keyword evidence="4 7" id="KW-0238">DNA-binding</keyword>
<dbReference type="InterPro" id="IPR036388">
    <property type="entry name" value="WH-like_DNA-bd_sf"/>
</dbReference>
<dbReference type="PROSITE" id="PS51755">
    <property type="entry name" value="OMPR_PHOB"/>
    <property type="match status" value="1"/>
</dbReference>
<keyword evidence="3" id="KW-0805">Transcription regulation</keyword>